<dbReference type="CDD" id="cd17319">
    <property type="entry name" value="MFS_ExuT_GudP_like"/>
    <property type="match status" value="1"/>
</dbReference>
<dbReference type="Gene3D" id="1.20.1250.20">
    <property type="entry name" value="MFS general substrate transporter like domains"/>
    <property type="match status" value="2"/>
</dbReference>
<dbReference type="EMBL" id="LS483470">
    <property type="protein sequence ID" value="SQI43535.1"/>
    <property type="molecule type" value="Genomic_DNA"/>
</dbReference>
<organism evidence="8 9">
    <name type="scientific">Leminorella richardii</name>
    <dbReference type="NCBI Taxonomy" id="158841"/>
    <lineage>
        <taxon>Bacteria</taxon>
        <taxon>Pseudomonadati</taxon>
        <taxon>Pseudomonadota</taxon>
        <taxon>Gammaproteobacteria</taxon>
        <taxon>Enterobacterales</taxon>
        <taxon>Budviciaceae</taxon>
        <taxon>Leminorella</taxon>
    </lineage>
</organism>
<keyword evidence="5 6" id="KW-0472">Membrane</keyword>
<comment type="subcellular location">
    <subcellularLocation>
        <location evidence="1">Membrane</location>
        <topology evidence="1">Multi-pass membrane protein</topology>
    </subcellularLocation>
</comment>
<proteinExistence type="predicted"/>
<keyword evidence="2" id="KW-0813">Transport</keyword>
<evidence type="ECO:0000313" key="8">
    <source>
        <dbReference type="EMBL" id="SQI43535.1"/>
    </source>
</evidence>
<feature type="transmembrane region" description="Helical" evidence="6">
    <location>
        <begin position="279"/>
        <end position="299"/>
    </location>
</feature>
<dbReference type="InterPro" id="IPR036259">
    <property type="entry name" value="MFS_trans_sf"/>
</dbReference>
<keyword evidence="3 6" id="KW-0812">Transmembrane</keyword>
<keyword evidence="4 6" id="KW-1133">Transmembrane helix</keyword>
<feature type="transmembrane region" description="Helical" evidence="6">
    <location>
        <begin position="364"/>
        <end position="384"/>
    </location>
</feature>
<evidence type="ECO:0000256" key="2">
    <source>
        <dbReference type="ARBA" id="ARBA00022448"/>
    </source>
</evidence>
<evidence type="ECO:0000313" key="9">
    <source>
        <dbReference type="Proteomes" id="UP000249005"/>
    </source>
</evidence>
<feature type="transmembrane region" description="Helical" evidence="6">
    <location>
        <begin position="336"/>
        <end position="357"/>
    </location>
</feature>
<dbReference type="PANTHER" id="PTHR43791">
    <property type="entry name" value="PERMEASE-RELATED"/>
    <property type="match status" value="1"/>
</dbReference>
<feature type="transmembrane region" description="Helical" evidence="6">
    <location>
        <begin position="49"/>
        <end position="70"/>
    </location>
</feature>
<dbReference type="KEGG" id="lri:NCTC12151_03131"/>
<dbReference type="SUPFAM" id="SSF103473">
    <property type="entry name" value="MFS general substrate transporter"/>
    <property type="match status" value="1"/>
</dbReference>
<feature type="transmembrane region" description="Helical" evidence="6">
    <location>
        <begin position="404"/>
        <end position="424"/>
    </location>
</feature>
<evidence type="ECO:0000256" key="4">
    <source>
        <dbReference type="ARBA" id="ARBA00022989"/>
    </source>
</evidence>
<feature type="transmembrane region" description="Helical" evidence="6">
    <location>
        <begin position="20"/>
        <end position="43"/>
    </location>
</feature>
<evidence type="ECO:0000256" key="5">
    <source>
        <dbReference type="ARBA" id="ARBA00023136"/>
    </source>
</evidence>
<dbReference type="GO" id="GO:0022857">
    <property type="term" value="F:transmembrane transporter activity"/>
    <property type="evidence" value="ECO:0007669"/>
    <property type="project" value="InterPro"/>
</dbReference>
<evidence type="ECO:0000256" key="3">
    <source>
        <dbReference type="ARBA" id="ARBA00022692"/>
    </source>
</evidence>
<name>A0A2X4XU02_9GAMM</name>
<feature type="domain" description="Major facilitator superfamily (MFS) profile" evidence="7">
    <location>
        <begin position="20"/>
        <end position="425"/>
    </location>
</feature>
<evidence type="ECO:0000256" key="6">
    <source>
        <dbReference type="SAM" id="Phobius"/>
    </source>
</evidence>
<sequence>MQLNDSTIEKKVMRRVTWRLIPLLVACYVIAIIDRANIGIAALTMNADIGLSTASFGLAAGLFFIPYVLLELPSNLALEKFGARWWIARIMFTWGIISGAHMFVWNETSLYVMRALLGAAEAGFFPGIVFYLTLWFPSAWRGRIVASFMAGIPVALIIGTPISSMLLELHGWMGLSGWQWMFLLEAMPAIVLAVIVPFALPSRPEESHFLEEDEKRWLIAKLAAERSQLPKQAHGSMLKALFSPQVLLFSLAYYGLTNLNGAISTFLPMIVKETGLSNVQTGFVAIIPYVFGLVGMLALGRMADKPGARLATNYLALTISIIGLLGAGYFDEPVLRLVFLCGAAIGFFGAMPVFWGLPSQFLSASAAAGSIALINSLGNMSSVINPWVIGTIRDKTGSFNGGFYWLAAMALLSVIVLTLIFRLWKTAAPQGALKSENKEYINENC</sequence>
<reference evidence="8 9" key="1">
    <citation type="submission" date="2018-06" db="EMBL/GenBank/DDBJ databases">
        <authorList>
            <consortium name="Pathogen Informatics"/>
            <person name="Doyle S."/>
        </authorList>
    </citation>
    <scope>NUCLEOTIDE SEQUENCE [LARGE SCALE GENOMIC DNA]</scope>
    <source>
        <strain evidence="8 9">NCTC12151</strain>
    </source>
</reference>
<evidence type="ECO:0000259" key="7">
    <source>
        <dbReference type="PROSITE" id="PS50850"/>
    </source>
</evidence>
<evidence type="ECO:0000256" key="1">
    <source>
        <dbReference type="ARBA" id="ARBA00004141"/>
    </source>
</evidence>
<dbReference type="GO" id="GO:0005886">
    <property type="term" value="C:plasma membrane"/>
    <property type="evidence" value="ECO:0007669"/>
    <property type="project" value="TreeGrafter"/>
</dbReference>
<dbReference type="FunFam" id="1.20.1250.20:FF:000018">
    <property type="entry name" value="MFS transporter permease"/>
    <property type="match status" value="1"/>
</dbReference>
<dbReference type="InterPro" id="IPR011701">
    <property type="entry name" value="MFS"/>
</dbReference>
<dbReference type="OrthoDB" id="9773957at2"/>
<feature type="transmembrane region" description="Helical" evidence="6">
    <location>
        <begin position="144"/>
        <end position="166"/>
    </location>
</feature>
<feature type="transmembrane region" description="Helical" evidence="6">
    <location>
        <begin position="246"/>
        <end position="267"/>
    </location>
</feature>
<protein>
    <submittedName>
        <fullName evidence="8">Inner membrane transport protein RhmT</fullName>
    </submittedName>
</protein>
<dbReference type="Proteomes" id="UP000249005">
    <property type="component" value="Chromosome 1"/>
</dbReference>
<feature type="transmembrane region" description="Helical" evidence="6">
    <location>
        <begin position="178"/>
        <end position="200"/>
    </location>
</feature>
<keyword evidence="9" id="KW-1185">Reference proteome</keyword>
<dbReference type="AlphaFoldDB" id="A0A2X4XU02"/>
<dbReference type="Pfam" id="PF07690">
    <property type="entry name" value="MFS_1"/>
    <property type="match status" value="1"/>
</dbReference>
<dbReference type="PROSITE" id="PS50850">
    <property type="entry name" value="MFS"/>
    <property type="match status" value="1"/>
</dbReference>
<dbReference type="RefSeq" id="WP_111741467.1">
    <property type="nucleotide sequence ID" value="NZ_LS483470.1"/>
</dbReference>
<gene>
    <name evidence="8" type="primary">rhmT_9</name>
    <name evidence="8" type="ORF">NCTC12151_03131</name>
</gene>
<dbReference type="InterPro" id="IPR020846">
    <property type="entry name" value="MFS_dom"/>
</dbReference>
<dbReference type="PANTHER" id="PTHR43791:SF36">
    <property type="entry name" value="TRANSPORTER, PUTATIVE (AFU_ORTHOLOGUE AFUA_6G08340)-RELATED"/>
    <property type="match status" value="1"/>
</dbReference>
<feature type="transmembrane region" description="Helical" evidence="6">
    <location>
        <begin position="82"/>
        <end position="105"/>
    </location>
</feature>
<accession>A0A2X4XU02</accession>
<feature type="transmembrane region" description="Helical" evidence="6">
    <location>
        <begin position="111"/>
        <end position="132"/>
    </location>
</feature>
<feature type="transmembrane region" description="Helical" evidence="6">
    <location>
        <begin position="311"/>
        <end position="330"/>
    </location>
</feature>